<name>A0A5M6CJ80_9BACT</name>
<feature type="chain" id="PRO_5024330216" description="Outer membrane protein beta-barrel domain-containing protein" evidence="1">
    <location>
        <begin position="22"/>
        <end position="186"/>
    </location>
</feature>
<protein>
    <recommendedName>
        <fullName evidence="4">Outer membrane protein beta-barrel domain-containing protein</fullName>
    </recommendedName>
</protein>
<keyword evidence="3" id="KW-1185">Reference proteome</keyword>
<dbReference type="AlphaFoldDB" id="A0A5M6CJ80"/>
<evidence type="ECO:0008006" key="4">
    <source>
        <dbReference type="Google" id="ProtNLM"/>
    </source>
</evidence>
<comment type="caution">
    <text evidence="2">The sequence shown here is derived from an EMBL/GenBank/DDBJ whole genome shotgun (WGS) entry which is preliminary data.</text>
</comment>
<proteinExistence type="predicted"/>
<feature type="signal peptide" evidence="1">
    <location>
        <begin position="1"/>
        <end position="21"/>
    </location>
</feature>
<keyword evidence="1" id="KW-0732">Signal</keyword>
<dbReference type="EMBL" id="VWSH01000002">
    <property type="protein sequence ID" value="KAA5535086.1"/>
    <property type="molecule type" value="Genomic_DNA"/>
</dbReference>
<evidence type="ECO:0000256" key="1">
    <source>
        <dbReference type="SAM" id="SignalP"/>
    </source>
</evidence>
<evidence type="ECO:0000313" key="2">
    <source>
        <dbReference type="EMBL" id="KAA5535086.1"/>
    </source>
</evidence>
<evidence type="ECO:0000313" key="3">
    <source>
        <dbReference type="Proteomes" id="UP000323632"/>
    </source>
</evidence>
<gene>
    <name evidence="2" type="ORF">F0919_10875</name>
</gene>
<accession>A0A5M6CJ80</accession>
<dbReference type="Proteomes" id="UP000323632">
    <property type="component" value="Unassembled WGS sequence"/>
</dbReference>
<reference evidence="2 3" key="1">
    <citation type="submission" date="2019-09" db="EMBL/GenBank/DDBJ databases">
        <title>Genome sequence and assembly of Taibaiella sp.</title>
        <authorList>
            <person name="Chhetri G."/>
        </authorList>
    </citation>
    <scope>NUCLEOTIDE SEQUENCE [LARGE SCALE GENOMIC DNA]</scope>
    <source>
        <strain evidence="2 3">KVB11</strain>
    </source>
</reference>
<dbReference type="RefSeq" id="WP_150032765.1">
    <property type="nucleotide sequence ID" value="NZ_VWSH01000002.1"/>
</dbReference>
<sequence length="186" mass="21194">MKSKLYILILLLLTAFFNLNAQQTHRFTASVSGGPNYYFNNIRTFRDGVKPLNYSFFARIMWDSKYLVALGVEIGYNKYYRAEDDKAENIKATLAAIPFHLVIGMRLTKGFYTNFSFGPSILFNRAQAGDNMVNNRILSFADGSLAVGYKRILNKKFSFGAELKFNFSTKAEDMNIAVPIILSYRL</sequence>
<organism evidence="2 3">
    <name type="scientific">Taibaiella lutea</name>
    <dbReference type="NCBI Taxonomy" id="2608001"/>
    <lineage>
        <taxon>Bacteria</taxon>
        <taxon>Pseudomonadati</taxon>
        <taxon>Bacteroidota</taxon>
        <taxon>Chitinophagia</taxon>
        <taxon>Chitinophagales</taxon>
        <taxon>Chitinophagaceae</taxon>
        <taxon>Taibaiella</taxon>
    </lineage>
</organism>